<dbReference type="InterPro" id="IPR027463">
    <property type="entry name" value="AcrB_DN_DC_subdom"/>
</dbReference>
<feature type="transmembrane region" description="Helical" evidence="1">
    <location>
        <begin position="370"/>
        <end position="392"/>
    </location>
</feature>
<dbReference type="SUPFAM" id="SSF82866">
    <property type="entry name" value="Multidrug efflux transporter AcrB transmembrane domain"/>
    <property type="match status" value="2"/>
</dbReference>
<comment type="caution">
    <text evidence="2">The sequence shown here is derived from an EMBL/GenBank/DDBJ whole genome shotgun (WGS) entry which is preliminary data.</text>
</comment>
<organism evidence="2 3">
    <name type="scientific">Pelovirga terrestris</name>
    <dbReference type="NCBI Taxonomy" id="2771352"/>
    <lineage>
        <taxon>Bacteria</taxon>
        <taxon>Pseudomonadati</taxon>
        <taxon>Thermodesulfobacteriota</taxon>
        <taxon>Desulfuromonadia</taxon>
        <taxon>Geobacterales</taxon>
        <taxon>Geobacteraceae</taxon>
        <taxon>Pelovirga</taxon>
    </lineage>
</organism>
<dbReference type="EMBL" id="JACWUN010000007">
    <property type="protein sequence ID" value="MBD1400504.1"/>
    <property type="molecule type" value="Genomic_DNA"/>
</dbReference>
<dbReference type="PANTHER" id="PTHR32063">
    <property type="match status" value="1"/>
</dbReference>
<dbReference type="RefSeq" id="WP_191155092.1">
    <property type="nucleotide sequence ID" value="NZ_JACWUN010000007.1"/>
</dbReference>
<dbReference type="AlphaFoldDB" id="A0A8J6QLF9"/>
<dbReference type="InterPro" id="IPR001036">
    <property type="entry name" value="Acrflvin-R"/>
</dbReference>
<feature type="transmembrane region" description="Helical" evidence="1">
    <location>
        <begin position="979"/>
        <end position="1001"/>
    </location>
</feature>
<evidence type="ECO:0000313" key="2">
    <source>
        <dbReference type="EMBL" id="MBD1400504.1"/>
    </source>
</evidence>
<feature type="transmembrane region" description="Helical" evidence="1">
    <location>
        <begin position="462"/>
        <end position="491"/>
    </location>
</feature>
<dbReference type="Gene3D" id="3.30.70.1440">
    <property type="entry name" value="Multidrug efflux transporter AcrB pore domain"/>
    <property type="match status" value="1"/>
</dbReference>
<feature type="transmembrane region" description="Helical" evidence="1">
    <location>
        <begin position="25"/>
        <end position="42"/>
    </location>
</feature>
<dbReference type="GO" id="GO:0042910">
    <property type="term" value="F:xenobiotic transmembrane transporter activity"/>
    <property type="evidence" value="ECO:0007669"/>
    <property type="project" value="TreeGrafter"/>
</dbReference>
<keyword evidence="1" id="KW-0812">Transmembrane</keyword>
<feature type="transmembrane region" description="Helical" evidence="1">
    <location>
        <begin position="941"/>
        <end position="967"/>
    </location>
</feature>
<accession>A0A8J6QLF9</accession>
<feature type="transmembrane region" description="Helical" evidence="1">
    <location>
        <begin position="1055"/>
        <end position="1082"/>
    </location>
</feature>
<dbReference type="Proteomes" id="UP000632828">
    <property type="component" value="Unassembled WGS sequence"/>
</dbReference>
<dbReference type="Gene3D" id="3.30.2090.10">
    <property type="entry name" value="Multidrug efflux transporter AcrB TolC docking domain, DN and DC subdomains"/>
    <property type="match status" value="2"/>
</dbReference>
<dbReference type="SUPFAM" id="SSF82693">
    <property type="entry name" value="Multidrug efflux transporter AcrB pore domain, PN1, PN2, PC1 and PC2 subdomains"/>
    <property type="match status" value="3"/>
</dbReference>
<dbReference type="PRINTS" id="PR00702">
    <property type="entry name" value="ACRIFLAVINRP"/>
</dbReference>
<feature type="transmembrane region" description="Helical" evidence="1">
    <location>
        <begin position="918"/>
        <end position="935"/>
    </location>
</feature>
<dbReference type="Gene3D" id="1.20.1640.10">
    <property type="entry name" value="Multidrug efflux transporter AcrB transmembrane domain"/>
    <property type="match status" value="2"/>
</dbReference>
<keyword evidence="1" id="KW-1133">Transmembrane helix</keyword>
<dbReference type="Gene3D" id="3.30.70.1320">
    <property type="entry name" value="Multidrug efflux transporter AcrB pore domain like"/>
    <property type="match status" value="1"/>
</dbReference>
<feature type="transmembrane region" description="Helical" evidence="1">
    <location>
        <begin position="398"/>
        <end position="418"/>
    </location>
</feature>
<name>A0A8J6QLF9_9BACT</name>
<sequence length="1089" mass="119787">MSEQTATPQGFIARLVAPFLQPQPPILMIIFALVLGLAALLLTPREEEPQIVVPLADVFVQVPGASAREVEQLVSTPLEKLLWQIDGVEYVYSMSRDGLAIVTVRFHVGEDRERSLVKLHNKISMNIEQAPPIVQGWVIRPVEIDDVPIVNLTLYSEYYNDFALRRIGQEVLARLTEVNDMSRSELVGGRSREVRVELDPSRLASRGISPLQVTATLRGADAAVQAGSFSAINRDISVVSSAFLQSAQDVEQLVVGVHDGRPVYLRDVASVFDGPQEPGNYSRIGFSALFLERNTQHPATGLDSFNISPAAAVGSYPAVTLALAKKKGTNAVAVADTILQRLDELKGSVIPDDVFVEVTRNYGETAREKVGDLLASLFFAIVTVVVLLAFTLGRREALIVALAVPISFSLALFVNFLLGYTINRVTLFALILSLGLVVDDPITNVDNIQRHILKRQRKPREATLFAVSEVLPPVILSTLAIIVCFTPMFFITGMMGPYMAPMAANVPLTVIFSTLAALTVVPWLAHALIRRRVEKDGAEDLKGEDVIPSWLKRGYRATVEPFLGARRWRWALLGGILILLVLSLALPMLRLVPLKMLPFDNKNELQLVLDLPEGSTLETTDRMVRAFEDYLRNIPEVTSFVSYVGHPSPMDFNGMVRHYYLREQPHLADIRINLVGKNERHMQSHALGLRLRSDLEDLAQRYGATLQIVETPPGPPVLATVVAEVYGAPSLDYQDMINATHQVTRVMADEPFVVDLNTTIESPRMRLDFIPDKEKAALHGISTDDITRTIALAVAGSHPVTLHPDGERQPLFVKVILPREQRTGAQSLGNLHLISAAGQPVPLSELGRFVERPEAQTIYHKNLRPVVYVTAEMAGQAPGEAILDMQKKLRQEPPPDGIEVQWAGEGEWEITIRVFRDLGLAFGAAMIGVYILLALQTGSFLLPLLILMSIPFTVIGIMPGFWLLNLLMDRPVGGFADPVFFTATGMIGMIALGGIVIRNAVVLIDFIRSALAQGVPLHEAIVDCGAVRLRPIVLTALTTALGAWPITLDPIFSGLAWALIFGLFSSTLFTLIVVPVAFYAVYQRHYRVQ</sequence>
<evidence type="ECO:0000313" key="3">
    <source>
        <dbReference type="Proteomes" id="UP000632828"/>
    </source>
</evidence>
<proteinExistence type="predicted"/>
<dbReference type="SUPFAM" id="SSF82714">
    <property type="entry name" value="Multidrug efflux transporter AcrB TolC docking domain, DN and DC subdomains"/>
    <property type="match status" value="2"/>
</dbReference>
<gene>
    <name evidence="2" type="ORF">ICT70_07455</name>
</gene>
<feature type="transmembrane region" description="Helical" evidence="1">
    <location>
        <begin position="503"/>
        <end position="525"/>
    </location>
</feature>
<evidence type="ECO:0000256" key="1">
    <source>
        <dbReference type="SAM" id="Phobius"/>
    </source>
</evidence>
<protein>
    <submittedName>
        <fullName evidence="2">Efflux RND transporter permease subunit</fullName>
    </submittedName>
</protein>
<feature type="transmembrane region" description="Helical" evidence="1">
    <location>
        <begin position="570"/>
        <end position="592"/>
    </location>
</feature>
<dbReference type="Gene3D" id="3.30.70.1430">
    <property type="entry name" value="Multidrug efflux transporter AcrB pore domain"/>
    <property type="match status" value="2"/>
</dbReference>
<dbReference type="Pfam" id="PF00873">
    <property type="entry name" value="ACR_tran"/>
    <property type="match status" value="2"/>
</dbReference>
<dbReference type="PANTHER" id="PTHR32063:SF16">
    <property type="entry name" value="CATION EFFLUX SYSTEM (ACRB_ACRD_ACRF FAMILY)"/>
    <property type="match status" value="1"/>
</dbReference>
<reference evidence="2" key="1">
    <citation type="submission" date="2020-09" db="EMBL/GenBank/DDBJ databases">
        <title>Pelobacter alkaliphilus sp. nov., a novel anaerobic arsenate-reducing bacterium from terrestrial mud volcano.</title>
        <authorList>
            <person name="Khomyakova M.A."/>
            <person name="Merkel A.Y."/>
            <person name="Slobodkin A.I."/>
        </authorList>
    </citation>
    <scope>NUCLEOTIDE SEQUENCE</scope>
    <source>
        <strain evidence="2">M08fum</strain>
    </source>
</reference>
<keyword evidence="1" id="KW-0472">Membrane</keyword>
<keyword evidence="3" id="KW-1185">Reference proteome</keyword>
<dbReference type="GO" id="GO:0005886">
    <property type="term" value="C:plasma membrane"/>
    <property type="evidence" value="ECO:0007669"/>
    <property type="project" value="TreeGrafter"/>
</dbReference>